<dbReference type="EMBL" id="LKCW01000202">
    <property type="protein sequence ID" value="KPM36468.1"/>
    <property type="molecule type" value="Genomic_DNA"/>
</dbReference>
<dbReference type="Proteomes" id="UP000050424">
    <property type="component" value="Unassembled WGS sequence"/>
</dbReference>
<dbReference type="OrthoDB" id="5134445at2759"/>
<comment type="caution">
    <text evidence="2">The sequence shown here is derived from an EMBL/GenBank/DDBJ whole genome shotgun (WGS) entry which is preliminary data.</text>
</comment>
<sequence length="349" mass="39163">MPGPSTSKTSSAIGSTIAPAEDPISETPFPYKPGCVLELTQPDAECIEVSVVKVMSTTTSPVMEVQLTVGSEVRKAVLKLYDRRFGSMRGSRAVGASRMYRPYTLQSEKAFQDYIVSGKFDKLRTQLKREDELNRPANEDRDNDTEEDELDEPDSMWERMGRFESTVFHRIRKTFLDELQAYNQLIDLQGECIPKLISEITLDYPSKTTEGSPLFRQASGILIQHIDGFPLSELVGQIPNNPPVWERILQQAMRAGDLMNGAGVIHEDYHLKNILVARGEGDYFKVYAIDFGKCLFQRDCKTTSDPEDRRGFAYRARLAANGPEIGAKMKRMVHRLTGITINSPGEPSS</sequence>
<dbReference type="Pfam" id="PF06293">
    <property type="entry name" value="Kdo"/>
    <property type="match status" value="1"/>
</dbReference>
<dbReference type="SUPFAM" id="SSF56112">
    <property type="entry name" value="Protein kinase-like (PK-like)"/>
    <property type="match status" value="1"/>
</dbReference>
<organism evidence="2 3">
    <name type="scientific">Neonectria ditissima</name>
    <dbReference type="NCBI Taxonomy" id="78410"/>
    <lineage>
        <taxon>Eukaryota</taxon>
        <taxon>Fungi</taxon>
        <taxon>Dikarya</taxon>
        <taxon>Ascomycota</taxon>
        <taxon>Pezizomycotina</taxon>
        <taxon>Sordariomycetes</taxon>
        <taxon>Hypocreomycetidae</taxon>
        <taxon>Hypocreales</taxon>
        <taxon>Nectriaceae</taxon>
        <taxon>Neonectria</taxon>
    </lineage>
</organism>
<dbReference type="InterPro" id="IPR011009">
    <property type="entry name" value="Kinase-like_dom_sf"/>
</dbReference>
<feature type="compositionally biased region" description="Acidic residues" evidence="1">
    <location>
        <begin position="141"/>
        <end position="153"/>
    </location>
</feature>
<dbReference type="Gene3D" id="1.10.510.10">
    <property type="entry name" value="Transferase(Phosphotransferase) domain 1"/>
    <property type="match status" value="1"/>
</dbReference>
<proteinExistence type="predicted"/>
<feature type="compositionally biased region" description="Polar residues" evidence="1">
    <location>
        <begin position="1"/>
        <end position="14"/>
    </location>
</feature>
<dbReference type="AlphaFoldDB" id="A0A0N8H5L0"/>
<reference evidence="2 3" key="1">
    <citation type="submission" date="2015-09" db="EMBL/GenBank/DDBJ databases">
        <title>Draft genome of a European isolate of the apple canker pathogen Neonectria ditissima.</title>
        <authorList>
            <person name="Gomez-Cortecero A."/>
            <person name="Harrison R.J."/>
            <person name="Armitage A.D."/>
        </authorList>
    </citation>
    <scope>NUCLEOTIDE SEQUENCE [LARGE SCALE GENOMIC DNA]</scope>
    <source>
        <strain evidence="2 3">R09/05</strain>
    </source>
</reference>
<gene>
    <name evidence="2" type="ORF">AK830_g10089</name>
</gene>
<feature type="region of interest" description="Disordered" evidence="1">
    <location>
        <begin position="1"/>
        <end position="26"/>
    </location>
</feature>
<evidence type="ECO:0000313" key="2">
    <source>
        <dbReference type="EMBL" id="KPM36468.1"/>
    </source>
</evidence>
<name>A0A0N8H5L0_9HYPO</name>
<accession>A0A0N8H5L0</accession>
<feature type="compositionally biased region" description="Basic and acidic residues" evidence="1">
    <location>
        <begin position="131"/>
        <end position="140"/>
    </location>
</feature>
<dbReference type="STRING" id="78410.A0A0N8H5L0"/>
<evidence type="ECO:0000256" key="1">
    <source>
        <dbReference type="SAM" id="MobiDB-lite"/>
    </source>
</evidence>
<evidence type="ECO:0000313" key="3">
    <source>
        <dbReference type="Proteomes" id="UP000050424"/>
    </source>
</evidence>
<keyword evidence="3" id="KW-1185">Reference proteome</keyword>
<feature type="region of interest" description="Disordered" evidence="1">
    <location>
        <begin position="131"/>
        <end position="153"/>
    </location>
</feature>
<evidence type="ECO:0008006" key="4">
    <source>
        <dbReference type="Google" id="ProtNLM"/>
    </source>
</evidence>
<protein>
    <recommendedName>
        <fullName evidence="4">Protein kinase domain-containing protein</fullName>
    </recommendedName>
</protein>